<dbReference type="InterPro" id="IPR050173">
    <property type="entry name" value="ABC_transporter_C-like"/>
</dbReference>
<dbReference type="Proteomes" id="UP000324222">
    <property type="component" value="Unassembled WGS sequence"/>
</dbReference>
<dbReference type="PANTHER" id="PTHR24223">
    <property type="entry name" value="ATP-BINDING CASSETTE SUB-FAMILY C"/>
    <property type="match status" value="1"/>
</dbReference>
<protein>
    <submittedName>
        <fullName evidence="7">Multidrug resistance-associated protein 5</fullName>
    </submittedName>
</protein>
<feature type="compositionally biased region" description="Basic and acidic residues" evidence="6">
    <location>
        <begin position="180"/>
        <end position="196"/>
    </location>
</feature>
<feature type="compositionally biased region" description="Polar residues" evidence="6">
    <location>
        <begin position="199"/>
        <end position="212"/>
    </location>
</feature>
<evidence type="ECO:0000256" key="2">
    <source>
        <dbReference type="ARBA" id="ARBA00022741"/>
    </source>
</evidence>
<dbReference type="Gene3D" id="3.40.50.300">
    <property type="entry name" value="P-loop containing nucleotide triphosphate hydrolases"/>
    <property type="match status" value="2"/>
</dbReference>
<evidence type="ECO:0000256" key="3">
    <source>
        <dbReference type="ARBA" id="ARBA00022840"/>
    </source>
</evidence>
<feature type="region of interest" description="Disordered" evidence="6">
    <location>
        <begin position="430"/>
        <end position="454"/>
    </location>
</feature>
<keyword evidence="2" id="KW-0547">Nucleotide-binding</keyword>
<name>A0A5B7DWV0_PORTR</name>
<evidence type="ECO:0000256" key="5">
    <source>
        <dbReference type="ARBA" id="ARBA00023136"/>
    </source>
</evidence>
<proteinExistence type="predicted"/>
<accession>A0A5B7DWV0</accession>
<dbReference type="SUPFAM" id="SSF52540">
    <property type="entry name" value="P-loop containing nucleoside triphosphate hydrolases"/>
    <property type="match status" value="1"/>
</dbReference>
<gene>
    <name evidence="7" type="primary">ABCC5_2</name>
    <name evidence="7" type="ORF">E2C01_019295</name>
</gene>
<evidence type="ECO:0000313" key="8">
    <source>
        <dbReference type="Proteomes" id="UP000324222"/>
    </source>
</evidence>
<dbReference type="Gene3D" id="1.20.1560.10">
    <property type="entry name" value="ABC transporter type 1, transmembrane domain"/>
    <property type="match status" value="2"/>
</dbReference>
<feature type="compositionally biased region" description="Polar residues" evidence="6">
    <location>
        <begin position="445"/>
        <end position="454"/>
    </location>
</feature>
<evidence type="ECO:0000256" key="1">
    <source>
        <dbReference type="ARBA" id="ARBA00022692"/>
    </source>
</evidence>
<evidence type="ECO:0000313" key="7">
    <source>
        <dbReference type="EMBL" id="MPC26161.1"/>
    </source>
</evidence>
<dbReference type="OrthoDB" id="6500128at2759"/>
<organism evidence="7 8">
    <name type="scientific">Portunus trituberculatus</name>
    <name type="common">Swimming crab</name>
    <name type="synonym">Neptunus trituberculatus</name>
    <dbReference type="NCBI Taxonomy" id="210409"/>
    <lineage>
        <taxon>Eukaryota</taxon>
        <taxon>Metazoa</taxon>
        <taxon>Ecdysozoa</taxon>
        <taxon>Arthropoda</taxon>
        <taxon>Crustacea</taxon>
        <taxon>Multicrustacea</taxon>
        <taxon>Malacostraca</taxon>
        <taxon>Eumalacostraca</taxon>
        <taxon>Eucarida</taxon>
        <taxon>Decapoda</taxon>
        <taxon>Pleocyemata</taxon>
        <taxon>Brachyura</taxon>
        <taxon>Eubrachyura</taxon>
        <taxon>Portunoidea</taxon>
        <taxon>Portunidae</taxon>
        <taxon>Portuninae</taxon>
        <taxon>Portunus</taxon>
    </lineage>
</organism>
<feature type="compositionally biased region" description="Low complexity" evidence="6">
    <location>
        <begin position="430"/>
        <end position="444"/>
    </location>
</feature>
<sequence length="454" mass="49711">MEPQGHLSCAITPGIRHEELKKHRIGALLQAVSSTVTPSISILATIVTFMGYTLSGKTLCCCHPCCTLKCSPYSIHILKGSPLNSAEAFTIFSVFNAMQFTVGVLPFTVRSIAEAKISLTRIQKLLELPEHQKQVGGLLNNNLALQIKSGDFAWEVLNIDFKQKKPSGASDPSAANSKMKNGDAKRDGPVEGEGKHTNGHANGSSSPVKSGQENAVTANIIKSVDTLFDINLSIEKGKLIVTQQAWIYNDTFRENILIGQQYNEEKYKEVLRICSLESDIELLASGESTEIGERGTNLRYWEVFLEKCDEVVVMQEGKVVEKGTHTELLERKGEYFDMVGREAANTSEEQHQEEEETKEAGETLLKTPLIISVATHTFSVFLLLTKQSCITNPPVTHSLLDLPAQWMSVCRSSWSSCFKVCCSWLAKSSSSVSSTCGSSSPSSSLPVSINNGRK</sequence>
<reference evidence="7 8" key="1">
    <citation type="submission" date="2019-05" db="EMBL/GenBank/DDBJ databases">
        <title>Another draft genome of Portunus trituberculatus and its Hox gene families provides insights of decapod evolution.</title>
        <authorList>
            <person name="Jeong J.-H."/>
            <person name="Song I."/>
            <person name="Kim S."/>
            <person name="Choi T."/>
            <person name="Kim D."/>
            <person name="Ryu S."/>
            <person name="Kim W."/>
        </authorList>
    </citation>
    <scope>NUCLEOTIDE SEQUENCE [LARGE SCALE GENOMIC DNA]</scope>
    <source>
        <tissue evidence="7">Muscle</tissue>
    </source>
</reference>
<dbReference type="GO" id="GO:0042626">
    <property type="term" value="F:ATPase-coupled transmembrane transporter activity"/>
    <property type="evidence" value="ECO:0007669"/>
    <property type="project" value="TreeGrafter"/>
</dbReference>
<comment type="caution">
    <text evidence="7">The sequence shown here is derived from an EMBL/GenBank/DDBJ whole genome shotgun (WGS) entry which is preliminary data.</text>
</comment>
<dbReference type="InterPro" id="IPR036640">
    <property type="entry name" value="ABC1_TM_sf"/>
</dbReference>
<feature type="region of interest" description="Disordered" evidence="6">
    <location>
        <begin position="164"/>
        <end position="212"/>
    </location>
</feature>
<dbReference type="EMBL" id="VSRR010001563">
    <property type="protein sequence ID" value="MPC26161.1"/>
    <property type="molecule type" value="Genomic_DNA"/>
</dbReference>
<dbReference type="GO" id="GO:0005524">
    <property type="term" value="F:ATP binding"/>
    <property type="evidence" value="ECO:0007669"/>
    <property type="project" value="UniProtKB-KW"/>
</dbReference>
<dbReference type="InterPro" id="IPR027417">
    <property type="entry name" value="P-loop_NTPase"/>
</dbReference>
<dbReference type="AlphaFoldDB" id="A0A5B7DWV0"/>
<evidence type="ECO:0000256" key="6">
    <source>
        <dbReference type="SAM" id="MobiDB-lite"/>
    </source>
</evidence>
<dbReference type="GO" id="GO:0016020">
    <property type="term" value="C:membrane"/>
    <property type="evidence" value="ECO:0007669"/>
    <property type="project" value="InterPro"/>
</dbReference>
<keyword evidence="3" id="KW-0067">ATP-binding</keyword>
<keyword evidence="8" id="KW-1185">Reference proteome</keyword>
<keyword evidence="1" id="KW-0812">Transmembrane</keyword>
<keyword evidence="5" id="KW-0472">Membrane</keyword>
<keyword evidence="4" id="KW-1133">Transmembrane helix</keyword>
<evidence type="ECO:0000256" key="4">
    <source>
        <dbReference type="ARBA" id="ARBA00022989"/>
    </source>
</evidence>
<dbReference type="PANTHER" id="PTHR24223:SF447">
    <property type="entry name" value="MULTIDRUG RESISTANCE-ASSOCIATED PROTEIN 5"/>
    <property type="match status" value="1"/>
</dbReference>